<name>A0ABW6A469_9BACT</name>
<proteinExistence type="inferred from homology"/>
<organism evidence="18 19">
    <name type="scientific">Terrimonas rubra</name>
    <dbReference type="NCBI Taxonomy" id="1035890"/>
    <lineage>
        <taxon>Bacteria</taxon>
        <taxon>Pseudomonadati</taxon>
        <taxon>Bacteroidota</taxon>
        <taxon>Chitinophagia</taxon>
        <taxon>Chitinophagales</taxon>
        <taxon>Chitinophagaceae</taxon>
        <taxon>Terrimonas</taxon>
    </lineage>
</organism>
<dbReference type="GO" id="GO:0004084">
    <property type="term" value="F:branched-chain-amino-acid transaminase activity"/>
    <property type="evidence" value="ECO:0007669"/>
    <property type="project" value="UniProtKB-EC"/>
</dbReference>
<dbReference type="EC" id="2.6.1.42" evidence="17"/>
<dbReference type="Gene3D" id="3.20.10.10">
    <property type="entry name" value="D-amino Acid Aminotransferase, subunit A, domain 2"/>
    <property type="match status" value="1"/>
</dbReference>
<keyword evidence="9 17" id="KW-0808">Transferase</keyword>
<dbReference type="InterPro" id="IPR033939">
    <property type="entry name" value="BCAT_family"/>
</dbReference>
<dbReference type="Proteomes" id="UP001597511">
    <property type="component" value="Unassembled WGS sequence"/>
</dbReference>
<dbReference type="PANTHER" id="PTHR11825:SF44">
    <property type="entry name" value="BRANCHED-CHAIN-AMINO-ACID AMINOTRANSFERASE"/>
    <property type="match status" value="1"/>
</dbReference>
<evidence type="ECO:0000256" key="9">
    <source>
        <dbReference type="ARBA" id="ARBA00022679"/>
    </source>
</evidence>
<comment type="pathway">
    <text evidence="4">Amino-acid biosynthesis; L-valine biosynthesis; L-valine from pyruvate: step 4/4.</text>
</comment>
<comment type="caution">
    <text evidence="18">The sequence shown here is derived from an EMBL/GenBank/DDBJ whole genome shotgun (WGS) entry which is preliminary data.</text>
</comment>
<comment type="cofactor">
    <cofactor evidence="1 16">
        <name>pyridoxal 5'-phosphate</name>
        <dbReference type="ChEBI" id="CHEBI:597326"/>
    </cofactor>
</comment>
<evidence type="ECO:0000256" key="12">
    <source>
        <dbReference type="ARBA" id="ARBA00048212"/>
    </source>
</evidence>
<comment type="pathway">
    <text evidence="3">Amino-acid biosynthesis; L-isoleucine biosynthesis; L-isoleucine from 2-oxobutanoate: step 4/4.</text>
</comment>
<sequence length="355" mass="39775">MTDTSLEIALTKVAKSRLQDTNLENIPFGRVFTDHMLEADYENGEWKNVSIKPYQSISLDPSLAALHYGQAIFEGIKAYKDDDGNAYIFRPADNFKRFNNSAVRMNMPEVPEEIFMEGMRQLISLDKDWIPSQAEHSLYIRPFMFATDQFLGVRPSATYKFLIILSPTGPYFVNPMRIAVEEKYTRAAPGGVGFAKNAGNYGGSMYAVSRVQKDGFDQVLWTDAFEHKWLQEVGMMNVFFVIDGKAVTPSLEEGTILEGVTRASVISVLQEQGITVDERRISIDEVVEAYKAGKVSEVFGTGTAAVIAPIKELNYKGFAMTFDTNNYPVSTGVKKQLSDIREGRAADNNGWMWKV</sequence>
<comment type="catalytic activity">
    <reaction evidence="14 17">
        <text>L-leucine + 2-oxoglutarate = 4-methyl-2-oxopentanoate + L-glutamate</text>
        <dbReference type="Rhea" id="RHEA:18321"/>
        <dbReference type="ChEBI" id="CHEBI:16810"/>
        <dbReference type="ChEBI" id="CHEBI:17865"/>
        <dbReference type="ChEBI" id="CHEBI:29985"/>
        <dbReference type="ChEBI" id="CHEBI:57427"/>
        <dbReference type="EC" id="2.6.1.42"/>
    </reaction>
</comment>
<dbReference type="CDD" id="cd01557">
    <property type="entry name" value="BCAT_beta_family"/>
    <property type="match status" value="1"/>
</dbReference>
<evidence type="ECO:0000313" key="18">
    <source>
        <dbReference type="EMBL" id="MFD2920114.1"/>
    </source>
</evidence>
<dbReference type="RefSeq" id="WP_386098020.1">
    <property type="nucleotide sequence ID" value="NZ_JBHUOZ010000003.1"/>
</dbReference>
<dbReference type="NCBIfam" id="TIGR01123">
    <property type="entry name" value="ilvE_II"/>
    <property type="match status" value="1"/>
</dbReference>
<accession>A0ABW6A469</accession>
<dbReference type="InterPro" id="IPR043132">
    <property type="entry name" value="BCAT-like_C"/>
</dbReference>
<dbReference type="InterPro" id="IPR018300">
    <property type="entry name" value="Aminotrans_IV_CS"/>
</dbReference>
<evidence type="ECO:0000256" key="4">
    <source>
        <dbReference type="ARBA" id="ARBA00004931"/>
    </source>
</evidence>
<comment type="function">
    <text evidence="2">Acts on leucine, isoleucine and valine.</text>
</comment>
<evidence type="ECO:0000313" key="19">
    <source>
        <dbReference type="Proteomes" id="UP001597511"/>
    </source>
</evidence>
<dbReference type="PIRSF" id="PIRSF006468">
    <property type="entry name" value="BCAT1"/>
    <property type="match status" value="1"/>
</dbReference>
<comment type="catalytic activity">
    <reaction evidence="13 17">
        <text>L-isoleucine + 2-oxoglutarate = (S)-3-methyl-2-oxopentanoate + L-glutamate</text>
        <dbReference type="Rhea" id="RHEA:24801"/>
        <dbReference type="ChEBI" id="CHEBI:16810"/>
        <dbReference type="ChEBI" id="CHEBI:29985"/>
        <dbReference type="ChEBI" id="CHEBI:35146"/>
        <dbReference type="ChEBI" id="CHEBI:58045"/>
        <dbReference type="EC" id="2.6.1.42"/>
    </reaction>
</comment>
<keyword evidence="8 17" id="KW-0028">Amino-acid biosynthesis</keyword>
<evidence type="ECO:0000256" key="14">
    <source>
        <dbReference type="ARBA" id="ARBA00049229"/>
    </source>
</evidence>
<evidence type="ECO:0000256" key="7">
    <source>
        <dbReference type="ARBA" id="ARBA00022576"/>
    </source>
</evidence>
<dbReference type="Gene3D" id="3.30.470.10">
    <property type="match status" value="1"/>
</dbReference>
<evidence type="ECO:0000256" key="13">
    <source>
        <dbReference type="ARBA" id="ARBA00048798"/>
    </source>
</evidence>
<evidence type="ECO:0000256" key="2">
    <source>
        <dbReference type="ARBA" id="ARBA00003109"/>
    </source>
</evidence>
<evidence type="ECO:0000256" key="5">
    <source>
        <dbReference type="ARBA" id="ARBA00005072"/>
    </source>
</evidence>
<evidence type="ECO:0000256" key="15">
    <source>
        <dbReference type="RuleBase" id="RU004106"/>
    </source>
</evidence>
<gene>
    <name evidence="18" type="ORF">ACFS6H_10365</name>
</gene>
<dbReference type="InterPro" id="IPR043131">
    <property type="entry name" value="BCAT-like_N"/>
</dbReference>
<dbReference type="SUPFAM" id="SSF56752">
    <property type="entry name" value="D-aminoacid aminotransferase-like PLP-dependent enzymes"/>
    <property type="match status" value="1"/>
</dbReference>
<evidence type="ECO:0000256" key="8">
    <source>
        <dbReference type="ARBA" id="ARBA00022605"/>
    </source>
</evidence>
<comment type="similarity">
    <text evidence="6 15">Belongs to the class-IV pyridoxal-phosphate-dependent aminotransferase family.</text>
</comment>
<dbReference type="InterPro" id="IPR005786">
    <property type="entry name" value="B_amino_transII"/>
</dbReference>
<dbReference type="Pfam" id="PF01063">
    <property type="entry name" value="Aminotran_4"/>
    <property type="match status" value="1"/>
</dbReference>
<dbReference type="InterPro" id="IPR001544">
    <property type="entry name" value="Aminotrans_IV"/>
</dbReference>
<dbReference type="NCBIfam" id="NF009897">
    <property type="entry name" value="PRK13357.1"/>
    <property type="match status" value="1"/>
</dbReference>
<keyword evidence="10 16" id="KW-0663">Pyridoxal phosphate</keyword>
<evidence type="ECO:0000256" key="6">
    <source>
        <dbReference type="ARBA" id="ARBA00009320"/>
    </source>
</evidence>
<evidence type="ECO:0000256" key="17">
    <source>
        <dbReference type="RuleBase" id="RU004517"/>
    </source>
</evidence>
<comment type="pathway">
    <text evidence="5">Amino-acid biosynthesis; L-leucine biosynthesis; L-leucine from 3-methyl-2-oxobutanoate: step 4/4.</text>
</comment>
<evidence type="ECO:0000256" key="10">
    <source>
        <dbReference type="ARBA" id="ARBA00022898"/>
    </source>
</evidence>
<comment type="catalytic activity">
    <reaction evidence="12 17">
        <text>L-valine + 2-oxoglutarate = 3-methyl-2-oxobutanoate + L-glutamate</text>
        <dbReference type="Rhea" id="RHEA:24813"/>
        <dbReference type="ChEBI" id="CHEBI:11851"/>
        <dbReference type="ChEBI" id="CHEBI:16810"/>
        <dbReference type="ChEBI" id="CHEBI:29985"/>
        <dbReference type="ChEBI" id="CHEBI:57762"/>
        <dbReference type="EC" id="2.6.1.42"/>
    </reaction>
</comment>
<dbReference type="InterPro" id="IPR036038">
    <property type="entry name" value="Aminotransferase-like"/>
</dbReference>
<evidence type="ECO:0000256" key="16">
    <source>
        <dbReference type="RuleBase" id="RU004516"/>
    </source>
</evidence>
<evidence type="ECO:0000256" key="1">
    <source>
        <dbReference type="ARBA" id="ARBA00001933"/>
    </source>
</evidence>
<dbReference type="EMBL" id="JBHUOZ010000003">
    <property type="protein sequence ID" value="MFD2920114.1"/>
    <property type="molecule type" value="Genomic_DNA"/>
</dbReference>
<evidence type="ECO:0000256" key="11">
    <source>
        <dbReference type="ARBA" id="ARBA00023304"/>
    </source>
</evidence>
<keyword evidence="11 17" id="KW-0100">Branched-chain amino acid biosynthesis</keyword>
<keyword evidence="7 17" id="KW-0032">Aminotransferase</keyword>
<evidence type="ECO:0000256" key="3">
    <source>
        <dbReference type="ARBA" id="ARBA00004824"/>
    </source>
</evidence>
<reference evidence="19" key="1">
    <citation type="journal article" date="2019" name="Int. J. Syst. Evol. Microbiol.">
        <title>The Global Catalogue of Microorganisms (GCM) 10K type strain sequencing project: providing services to taxonomists for standard genome sequencing and annotation.</title>
        <authorList>
            <consortium name="The Broad Institute Genomics Platform"/>
            <consortium name="The Broad Institute Genome Sequencing Center for Infectious Disease"/>
            <person name="Wu L."/>
            <person name="Ma J."/>
        </authorList>
    </citation>
    <scope>NUCLEOTIDE SEQUENCE [LARGE SCALE GENOMIC DNA]</scope>
    <source>
        <strain evidence="19">KCTC 23299</strain>
    </source>
</reference>
<protein>
    <recommendedName>
        <fullName evidence="17">Branched-chain-amino-acid aminotransferase</fullName>
        <ecNumber evidence="17">2.6.1.42</ecNumber>
    </recommendedName>
</protein>
<dbReference type="PROSITE" id="PS00770">
    <property type="entry name" value="AA_TRANSFER_CLASS_4"/>
    <property type="match status" value="1"/>
</dbReference>
<keyword evidence="19" id="KW-1185">Reference proteome</keyword>
<dbReference type="PANTHER" id="PTHR11825">
    <property type="entry name" value="SUBGROUP IIII AMINOTRANSFERASE"/>
    <property type="match status" value="1"/>
</dbReference>